<dbReference type="EMBL" id="JBHFFA010000004">
    <property type="protein sequence ID" value="KAL2628578.1"/>
    <property type="molecule type" value="Genomic_DNA"/>
</dbReference>
<keyword evidence="3" id="KW-1185">Reference proteome</keyword>
<proteinExistence type="predicted"/>
<organism evidence="2 3">
    <name type="scientific">Riccia fluitans</name>
    <dbReference type="NCBI Taxonomy" id="41844"/>
    <lineage>
        <taxon>Eukaryota</taxon>
        <taxon>Viridiplantae</taxon>
        <taxon>Streptophyta</taxon>
        <taxon>Embryophyta</taxon>
        <taxon>Marchantiophyta</taxon>
        <taxon>Marchantiopsida</taxon>
        <taxon>Marchantiidae</taxon>
        <taxon>Marchantiales</taxon>
        <taxon>Ricciaceae</taxon>
        <taxon>Riccia</taxon>
    </lineage>
</organism>
<feature type="region of interest" description="Disordered" evidence="1">
    <location>
        <begin position="1"/>
        <end position="125"/>
    </location>
</feature>
<evidence type="ECO:0000313" key="2">
    <source>
        <dbReference type="EMBL" id="KAL2628578.1"/>
    </source>
</evidence>
<protein>
    <submittedName>
        <fullName evidence="2">Uncharacterized protein</fullName>
    </submittedName>
</protein>
<feature type="region of interest" description="Disordered" evidence="1">
    <location>
        <begin position="295"/>
        <end position="315"/>
    </location>
</feature>
<feature type="region of interest" description="Disordered" evidence="1">
    <location>
        <begin position="197"/>
        <end position="232"/>
    </location>
</feature>
<dbReference type="AlphaFoldDB" id="A0ABD1YCU7"/>
<sequence length="351" mass="36780">MPSSPEKTRRATTARRTLLSRQAREIREARRQARTSGSRARSEESELSIAEVFSEAGESELPYAEASSEETEELEELERERTSGGTTAGGTPPPLQQHDPLGVGLAGSESSDDQNSSASLPDGQRFNTVPPVMYASAPGQDGVFFYMPSKATSLLGTTVPAVPLFPVSTMGMPTFNFGVGTYPPKMTHLGTAGGPTPIPPLFTTPPVRSRPVTRSVKRRATASPPKASQPTAAPFVPLRTMTVVAGLPGYHPWPHVYTGIGVPVIGSPGMAPVTPVSGFPAMTFPTVPTPLPTIGGGGSGGSGGRGFGPNSLPVPSQDFTKAVNAARSVNRFKGDGVTKPDHHLKNFEAVL</sequence>
<feature type="compositionally biased region" description="Acidic residues" evidence="1">
    <location>
        <begin position="67"/>
        <end position="77"/>
    </location>
</feature>
<dbReference type="Proteomes" id="UP001605036">
    <property type="component" value="Unassembled WGS sequence"/>
</dbReference>
<evidence type="ECO:0000256" key="1">
    <source>
        <dbReference type="SAM" id="MobiDB-lite"/>
    </source>
</evidence>
<accession>A0ABD1YCU7</accession>
<evidence type="ECO:0000313" key="3">
    <source>
        <dbReference type="Proteomes" id="UP001605036"/>
    </source>
</evidence>
<name>A0ABD1YCU7_9MARC</name>
<feature type="compositionally biased region" description="Basic and acidic residues" evidence="1">
    <location>
        <begin position="22"/>
        <end position="31"/>
    </location>
</feature>
<reference evidence="2 3" key="1">
    <citation type="submission" date="2024-09" db="EMBL/GenBank/DDBJ databases">
        <title>Chromosome-scale assembly of Riccia fluitans.</title>
        <authorList>
            <person name="Paukszto L."/>
            <person name="Sawicki J."/>
            <person name="Karawczyk K."/>
            <person name="Piernik-Szablinska J."/>
            <person name="Szczecinska M."/>
            <person name="Mazdziarz M."/>
        </authorList>
    </citation>
    <scope>NUCLEOTIDE SEQUENCE [LARGE SCALE GENOMIC DNA]</scope>
    <source>
        <strain evidence="2">Rf_01</strain>
        <tissue evidence="2">Aerial parts of the thallus</tissue>
    </source>
</reference>
<feature type="compositionally biased region" description="Gly residues" evidence="1">
    <location>
        <begin position="295"/>
        <end position="307"/>
    </location>
</feature>
<comment type="caution">
    <text evidence="2">The sequence shown here is derived from an EMBL/GenBank/DDBJ whole genome shotgun (WGS) entry which is preliminary data.</text>
</comment>
<gene>
    <name evidence="2" type="ORF">R1flu_013264</name>
</gene>